<proteinExistence type="predicted"/>
<dbReference type="Proteomes" id="UP001165121">
    <property type="component" value="Unassembled WGS sequence"/>
</dbReference>
<accession>A0A9W6XK92</accession>
<reference evidence="1" key="1">
    <citation type="submission" date="2023-04" db="EMBL/GenBank/DDBJ databases">
        <title>Phytophthora fragariaefolia NBRC 109709.</title>
        <authorList>
            <person name="Ichikawa N."/>
            <person name="Sato H."/>
            <person name="Tonouchi N."/>
        </authorList>
    </citation>
    <scope>NUCLEOTIDE SEQUENCE</scope>
    <source>
        <strain evidence="1">NBRC 109709</strain>
    </source>
</reference>
<evidence type="ECO:0000313" key="1">
    <source>
        <dbReference type="EMBL" id="GMF40125.1"/>
    </source>
</evidence>
<sequence>MLRKKESFVVTTSVNGTLKSILLATICLTEGLQRNLVLVKQLRKSGLNVIFGENCTIRDSTENVVATAVERQDLRCLSGISTGCENLPKSAQVPSKVASTAWSCQLPIHFAHGRQRSGMVSGITLGNRKAEFCMSCSESKL</sequence>
<organism evidence="1 2">
    <name type="scientific">Phytophthora fragariaefolia</name>
    <dbReference type="NCBI Taxonomy" id="1490495"/>
    <lineage>
        <taxon>Eukaryota</taxon>
        <taxon>Sar</taxon>
        <taxon>Stramenopiles</taxon>
        <taxon>Oomycota</taxon>
        <taxon>Peronosporomycetes</taxon>
        <taxon>Peronosporales</taxon>
        <taxon>Peronosporaceae</taxon>
        <taxon>Phytophthora</taxon>
    </lineage>
</organism>
<comment type="caution">
    <text evidence="1">The sequence shown here is derived from an EMBL/GenBank/DDBJ whole genome shotgun (WGS) entry which is preliminary data.</text>
</comment>
<dbReference type="EMBL" id="BSXT01001227">
    <property type="protein sequence ID" value="GMF40125.1"/>
    <property type="molecule type" value="Genomic_DNA"/>
</dbReference>
<name>A0A9W6XK92_9STRA</name>
<keyword evidence="2" id="KW-1185">Reference proteome</keyword>
<gene>
    <name evidence="1" type="ORF">Pfra01_001218700</name>
</gene>
<protein>
    <submittedName>
        <fullName evidence="1">Unnamed protein product</fullName>
    </submittedName>
</protein>
<dbReference type="AlphaFoldDB" id="A0A9W6XK92"/>
<evidence type="ECO:0000313" key="2">
    <source>
        <dbReference type="Proteomes" id="UP001165121"/>
    </source>
</evidence>